<evidence type="ECO:0000259" key="3">
    <source>
        <dbReference type="PROSITE" id="PS50921"/>
    </source>
</evidence>
<dbReference type="GO" id="GO:0003723">
    <property type="term" value="F:RNA binding"/>
    <property type="evidence" value="ECO:0007669"/>
    <property type="project" value="InterPro"/>
</dbReference>
<dbReference type="OrthoDB" id="4112222at2"/>
<gene>
    <name evidence="4" type="ORF">FGF04_13670</name>
</gene>
<dbReference type="SUPFAM" id="SSF52172">
    <property type="entry name" value="CheY-like"/>
    <property type="match status" value="1"/>
</dbReference>
<dbReference type="InterPro" id="IPR029016">
    <property type="entry name" value="GAF-like_dom_sf"/>
</dbReference>
<dbReference type="Gene3D" id="3.30.450.40">
    <property type="match status" value="1"/>
</dbReference>
<dbReference type="Proteomes" id="UP000324965">
    <property type="component" value="Unassembled WGS sequence"/>
</dbReference>
<dbReference type="PROSITE" id="PS50921">
    <property type="entry name" value="ANTAR"/>
    <property type="match status" value="1"/>
</dbReference>
<sequence length="254" mass="27627">MNTEPLDPGKAQEVAAHLLVLVDAPARGEDETHLLRRLTQVTVLVPGVEEAACSLLGPVGVPGHMAASDDRARRLERLQAQLQEGPCVDVSRGRNGKPLADVPLTHPHSRTRWPHFTSRALTEGFTAVTAVPLVHRDRALGALDLYHQHGGLEPSGIGWARLLADATAIGLGHRDLLRDAVNRGDQLQNALNSRVVIEQAKGILVERFDCDLKEAFDRLRGHARTNRIKLAELAAQIVASPSDSPPFPRPRPAR</sequence>
<dbReference type="InterPro" id="IPR012074">
    <property type="entry name" value="GAF_ANTAR"/>
</dbReference>
<proteinExistence type="predicted"/>
<dbReference type="Gene3D" id="1.10.10.10">
    <property type="entry name" value="Winged helix-like DNA-binding domain superfamily/Winged helix DNA-binding domain"/>
    <property type="match status" value="1"/>
</dbReference>
<keyword evidence="5" id="KW-1185">Reference proteome</keyword>
<keyword evidence="2" id="KW-0804">Transcription</keyword>
<dbReference type="InterPro" id="IPR011006">
    <property type="entry name" value="CheY-like_superfamily"/>
</dbReference>
<protein>
    <submittedName>
        <fullName evidence="4">GAF and ANTAR domain-containing protein</fullName>
    </submittedName>
</protein>
<accession>A0A5B0B3E1</accession>
<comment type="caution">
    <text evidence="4">The sequence shown here is derived from an EMBL/GenBank/DDBJ whole genome shotgun (WGS) entry which is preliminary data.</text>
</comment>
<dbReference type="PIRSF" id="PIRSF036625">
    <property type="entry name" value="GAF_ANTAR"/>
    <property type="match status" value="1"/>
</dbReference>
<keyword evidence="1" id="KW-0805">Transcription regulation</keyword>
<organism evidence="4 5">
    <name type="scientific">Streptomyces apricus</name>
    <dbReference type="NCBI Taxonomy" id="1828112"/>
    <lineage>
        <taxon>Bacteria</taxon>
        <taxon>Bacillati</taxon>
        <taxon>Actinomycetota</taxon>
        <taxon>Actinomycetes</taxon>
        <taxon>Kitasatosporales</taxon>
        <taxon>Streptomycetaceae</taxon>
        <taxon>Streptomyces</taxon>
    </lineage>
</organism>
<dbReference type="InterPro" id="IPR036388">
    <property type="entry name" value="WH-like_DNA-bd_sf"/>
</dbReference>
<dbReference type="AlphaFoldDB" id="A0A5B0B3E1"/>
<evidence type="ECO:0000313" key="4">
    <source>
        <dbReference type="EMBL" id="KAA0935165.1"/>
    </source>
</evidence>
<dbReference type="Pfam" id="PF03861">
    <property type="entry name" value="ANTAR"/>
    <property type="match status" value="1"/>
</dbReference>
<dbReference type="EMBL" id="VDFC01000040">
    <property type="protein sequence ID" value="KAA0935165.1"/>
    <property type="molecule type" value="Genomic_DNA"/>
</dbReference>
<reference evidence="4 5" key="1">
    <citation type="submission" date="2019-05" db="EMBL/GenBank/DDBJ databases">
        <authorList>
            <person name="Hariharan J."/>
            <person name="Choudoir M.J."/>
            <person name="Diebold P."/>
            <person name="Panke-Buisse K."/>
            <person name="Buckley D.H."/>
        </authorList>
    </citation>
    <scope>NUCLEOTIDE SEQUENCE [LARGE SCALE GENOMIC DNA]</scope>
    <source>
        <strain evidence="4 5">SUN51</strain>
    </source>
</reference>
<dbReference type="RefSeq" id="WP_149511576.1">
    <property type="nucleotide sequence ID" value="NZ_VDFC01000040.1"/>
</dbReference>
<dbReference type="InterPro" id="IPR005561">
    <property type="entry name" value="ANTAR"/>
</dbReference>
<dbReference type="SMART" id="SM01012">
    <property type="entry name" value="ANTAR"/>
    <property type="match status" value="1"/>
</dbReference>
<evidence type="ECO:0000256" key="1">
    <source>
        <dbReference type="ARBA" id="ARBA00023015"/>
    </source>
</evidence>
<feature type="domain" description="ANTAR" evidence="3">
    <location>
        <begin position="177"/>
        <end position="238"/>
    </location>
</feature>
<dbReference type="SUPFAM" id="SSF55781">
    <property type="entry name" value="GAF domain-like"/>
    <property type="match status" value="1"/>
</dbReference>
<evidence type="ECO:0000313" key="5">
    <source>
        <dbReference type="Proteomes" id="UP000324965"/>
    </source>
</evidence>
<name>A0A5B0B3E1_9ACTN</name>
<evidence type="ECO:0000256" key="2">
    <source>
        <dbReference type="ARBA" id="ARBA00023163"/>
    </source>
</evidence>